<gene>
    <name evidence="7" type="ORF">ACFSVL_15920</name>
</gene>
<feature type="transmembrane region" description="Helical" evidence="6">
    <location>
        <begin position="31"/>
        <end position="52"/>
    </location>
</feature>
<dbReference type="InterPro" id="IPR050222">
    <property type="entry name" value="MATE_MdtK"/>
</dbReference>
<evidence type="ECO:0000256" key="5">
    <source>
        <dbReference type="ARBA" id="ARBA00031636"/>
    </source>
</evidence>
<feature type="transmembrane region" description="Helical" evidence="6">
    <location>
        <begin position="101"/>
        <end position="126"/>
    </location>
</feature>
<comment type="similarity">
    <text evidence="2">Belongs to the multi antimicrobial extrusion (MATE) (TC 2.A.66.1) family.</text>
</comment>
<dbReference type="Proteomes" id="UP001597483">
    <property type="component" value="Unassembled WGS sequence"/>
</dbReference>
<feature type="transmembrane region" description="Helical" evidence="6">
    <location>
        <begin position="331"/>
        <end position="353"/>
    </location>
</feature>
<comment type="caution">
    <text evidence="7">The sequence shown here is derived from an EMBL/GenBank/DDBJ whole genome shotgun (WGS) entry which is preliminary data.</text>
</comment>
<organism evidence="7 8">
    <name type="scientific">Amycolatopsis silviterrae</name>
    <dbReference type="NCBI Taxonomy" id="1656914"/>
    <lineage>
        <taxon>Bacteria</taxon>
        <taxon>Bacillati</taxon>
        <taxon>Actinomycetota</taxon>
        <taxon>Actinomycetes</taxon>
        <taxon>Pseudonocardiales</taxon>
        <taxon>Pseudonocardiaceae</taxon>
        <taxon>Amycolatopsis</taxon>
    </lineage>
</organism>
<feature type="transmembrane region" description="Helical" evidence="6">
    <location>
        <begin position="359"/>
        <end position="377"/>
    </location>
</feature>
<sequence>MNRTGYRTLVALAAPIAGVQLAQVALTSVDLAMLGLLGVPAVAAGGLAILLYNQIRTMCVGMVTGIGNLVATAAGAGEQRTGTGDPDDRARDEIRSLLRSALLVATLTAAVGAGVLCGLALALPLLGQKPEIAALAQSMMFALAGGLFPMVWLNVLRQFAVGLRRPGSLLAVTCVSIAVNAACNGAFIYGWAGLPRLGVAGVGLATTVVQFFTLAVFASTIRRDPALRPMVSLAAWRADPAVVRRILRHGTPICFTYGSEAAITSIATLLMGAFGPAMLAASNVANQLAYIVYQCNIGLSQGSSILLSRAVGQGKPQLAPSIARHALTLSWTLMAIVSLGYVVIPQAMLWPFLHDETGTAVLATASTLLLFAIAQQYSKGTQNILVGLLRGLGDTVSGLRCTLVGYWAVGVPAMVVCAYVFGWGGWGVWTGLCVGFAATAVLLARRFRGSLVQDAEFVGQRS</sequence>
<evidence type="ECO:0000256" key="3">
    <source>
        <dbReference type="ARBA" id="ARBA00020268"/>
    </source>
</evidence>
<reference evidence="8" key="1">
    <citation type="journal article" date="2019" name="Int. J. Syst. Evol. Microbiol.">
        <title>The Global Catalogue of Microorganisms (GCM) 10K type strain sequencing project: providing services to taxonomists for standard genome sequencing and annotation.</title>
        <authorList>
            <consortium name="The Broad Institute Genomics Platform"/>
            <consortium name="The Broad Institute Genome Sequencing Center for Infectious Disease"/>
            <person name="Wu L."/>
            <person name="Ma J."/>
        </authorList>
    </citation>
    <scope>NUCLEOTIDE SEQUENCE [LARGE SCALE GENOMIC DNA]</scope>
    <source>
        <strain evidence="8">CGMCC 4.7641</strain>
    </source>
</reference>
<dbReference type="PANTHER" id="PTHR43298:SF2">
    <property type="entry name" value="FMN_FAD EXPORTER YEEO-RELATED"/>
    <property type="match status" value="1"/>
</dbReference>
<feature type="transmembrane region" description="Helical" evidence="6">
    <location>
        <begin position="168"/>
        <end position="191"/>
    </location>
</feature>
<proteinExistence type="inferred from homology"/>
<keyword evidence="6" id="KW-0812">Transmembrane</keyword>
<keyword evidence="6" id="KW-1133">Transmembrane helix</keyword>
<dbReference type="Pfam" id="PF01554">
    <property type="entry name" value="MatE"/>
    <property type="match status" value="2"/>
</dbReference>
<feature type="transmembrane region" description="Helical" evidence="6">
    <location>
        <begin position="427"/>
        <end position="444"/>
    </location>
</feature>
<accession>A0ABW5H6F9</accession>
<keyword evidence="6" id="KW-0472">Membrane</keyword>
<dbReference type="NCBIfam" id="TIGR00797">
    <property type="entry name" value="matE"/>
    <property type="match status" value="1"/>
</dbReference>
<evidence type="ECO:0000256" key="6">
    <source>
        <dbReference type="SAM" id="Phobius"/>
    </source>
</evidence>
<dbReference type="PANTHER" id="PTHR43298">
    <property type="entry name" value="MULTIDRUG RESISTANCE PROTEIN NORM-RELATED"/>
    <property type="match status" value="1"/>
</dbReference>
<evidence type="ECO:0000313" key="8">
    <source>
        <dbReference type="Proteomes" id="UP001597483"/>
    </source>
</evidence>
<feature type="transmembrane region" description="Helical" evidence="6">
    <location>
        <begin position="197"/>
        <end position="218"/>
    </location>
</feature>
<feature type="transmembrane region" description="Helical" evidence="6">
    <location>
        <begin position="398"/>
        <end position="421"/>
    </location>
</feature>
<evidence type="ECO:0000256" key="2">
    <source>
        <dbReference type="ARBA" id="ARBA00010199"/>
    </source>
</evidence>
<feature type="transmembrane region" description="Helical" evidence="6">
    <location>
        <begin position="132"/>
        <end position="156"/>
    </location>
</feature>
<name>A0ABW5H6F9_9PSEU</name>
<dbReference type="InterPro" id="IPR002528">
    <property type="entry name" value="MATE_fam"/>
</dbReference>
<protein>
    <recommendedName>
        <fullName evidence="3">Probable multidrug resistance protein NorM</fullName>
    </recommendedName>
    <alternativeName>
        <fullName evidence="5">Multidrug-efflux transporter</fullName>
    </alternativeName>
</protein>
<evidence type="ECO:0000256" key="4">
    <source>
        <dbReference type="ARBA" id="ARBA00022448"/>
    </source>
</evidence>
<keyword evidence="8" id="KW-1185">Reference proteome</keyword>
<comment type="function">
    <text evidence="1">Multidrug efflux pump.</text>
</comment>
<dbReference type="RefSeq" id="WP_378304814.1">
    <property type="nucleotide sequence ID" value="NZ_JBHUKS010000011.1"/>
</dbReference>
<evidence type="ECO:0000313" key="7">
    <source>
        <dbReference type="EMBL" id="MFD2468877.1"/>
    </source>
</evidence>
<evidence type="ECO:0000256" key="1">
    <source>
        <dbReference type="ARBA" id="ARBA00003408"/>
    </source>
</evidence>
<dbReference type="EMBL" id="JBHUKS010000011">
    <property type="protein sequence ID" value="MFD2468877.1"/>
    <property type="molecule type" value="Genomic_DNA"/>
</dbReference>
<keyword evidence="4" id="KW-0813">Transport</keyword>